<keyword evidence="3" id="KW-1185">Reference proteome</keyword>
<accession>A0A5S9Q969</accession>
<dbReference type="AlphaFoldDB" id="A0A5S9Q969"/>
<name>A0A5S9Q969_9GAMM</name>
<gene>
    <name evidence="1" type="ORF">OPDIPICF_04749</name>
    <name evidence="2" type="ORF">OPDIPICF_04834</name>
</gene>
<evidence type="ECO:0000313" key="3">
    <source>
        <dbReference type="Proteomes" id="UP000441399"/>
    </source>
</evidence>
<dbReference type="EMBL" id="CACSIO010000019">
    <property type="protein sequence ID" value="CAA0113652.1"/>
    <property type="molecule type" value="Genomic_DNA"/>
</dbReference>
<evidence type="ECO:0000313" key="1">
    <source>
        <dbReference type="EMBL" id="CAA0113652.1"/>
    </source>
</evidence>
<proteinExistence type="predicted"/>
<dbReference type="EMBL" id="CACSIO010000035">
    <property type="protein sequence ID" value="CAA0120975.1"/>
    <property type="molecule type" value="Genomic_DNA"/>
</dbReference>
<evidence type="ECO:0000313" key="2">
    <source>
        <dbReference type="EMBL" id="CAA0120975.1"/>
    </source>
</evidence>
<organism evidence="1 3">
    <name type="scientific">BD1-7 clade bacterium</name>
    <dbReference type="NCBI Taxonomy" id="2029982"/>
    <lineage>
        <taxon>Bacteria</taxon>
        <taxon>Pseudomonadati</taxon>
        <taxon>Pseudomonadota</taxon>
        <taxon>Gammaproteobacteria</taxon>
        <taxon>Cellvibrionales</taxon>
        <taxon>Spongiibacteraceae</taxon>
        <taxon>BD1-7 clade</taxon>
    </lineage>
</organism>
<sequence length="121" mass="13593">MNALVKRPDTERALLLLQSSNPVVNSTGSAAYLYQLYIWQESIDEFEGVLKEKLAETPEARGKATTIKLGADKSKVWSSFLGGKHLVQVFSVDGVFSFEPKDVEELIRLVNETKYQPKVEM</sequence>
<protein>
    <submittedName>
        <fullName evidence="1">Uncharacterized protein</fullName>
    </submittedName>
</protein>
<dbReference type="Proteomes" id="UP000441399">
    <property type="component" value="Unassembled WGS sequence"/>
</dbReference>
<reference evidence="1 3" key="1">
    <citation type="submission" date="2019-11" db="EMBL/GenBank/DDBJ databases">
        <authorList>
            <person name="Holert J."/>
        </authorList>
    </citation>
    <scope>NUCLEOTIDE SEQUENCE [LARGE SCALE GENOMIC DNA]</scope>
    <source>
        <strain evidence="1">SB11_3</strain>
    </source>
</reference>